<organism evidence="1 2">
    <name type="scientific">Bifidobacterium gallicum DSM 20093 = LMG 11596</name>
    <dbReference type="NCBI Taxonomy" id="561180"/>
    <lineage>
        <taxon>Bacteria</taxon>
        <taxon>Bacillati</taxon>
        <taxon>Actinomycetota</taxon>
        <taxon>Actinomycetes</taxon>
        <taxon>Bifidobacteriales</taxon>
        <taxon>Bifidobacteriaceae</taxon>
        <taxon>Bifidobacterium</taxon>
    </lineage>
</organism>
<dbReference type="Proteomes" id="UP000003656">
    <property type="component" value="Unassembled WGS sequence"/>
</dbReference>
<protein>
    <submittedName>
        <fullName evidence="1">Uncharacterized protein</fullName>
    </submittedName>
</protein>
<accession>D1NTA2</accession>
<comment type="caution">
    <text evidence="1">The sequence shown here is derived from an EMBL/GenBank/DDBJ whole genome shotgun (WGS) entry which is preliminary data.</text>
</comment>
<dbReference type="AlphaFoldDB" id="D1NTA2"/>
<sequence>MYHGGTLTLRISPRFARVCTTVVQTHAFWAKIRIAAVPPWYVRDTDSLQTAKDVSRLYRRGTFAMHLGHPDGSTPAQATSS</sequence>
<evidence type="ECO:0000313" key="1">
    <source>
        <dbReference type="EMBL" id="EFA22956.1"/>
    </source>
</evidence>
<evidence type="ECO:0000313" key="2">
    <source>
        <dbReference type="Proteomes" id="UP000003656"/>
    </source>
</evidence>
<name>D1NTA2_9BIFI</name>
<proteinExistence type="predicted"/>
<gene>
    <name evidence="1" type="ORF">BIFGAL_03059</name>
</gene>
<reference evidence="1 2" key="1">
    <citation type="submission" date="2009-11" db="EMBL/GenBank/DDBJ databases">
        <authorList>
            <person name="Weinstock G."/>
            <person name="Sodergren E."/>
            <person name="Clifton S."/>
            <person name="Fulton L."/>
            <person name="Fulton B."/>
            <person name="Courtney L."/>
            <person name="Fronick C."/>
            <person name="Harrison M."/>
            <person name="Strong C."/>
            <person name="Farmer C."/>
            <person name="Delahaunty K."/>
            <person name="Markovic C."/>
            <person name="Hall O."/>
            <person name="Minx P."/>
            <person name="Tomlinson C."/>
            <person name="Mitreva M."/>
            <person name="Nelson J."/>
            <person name="Hou S."/>
            <person name="Wollam A."/>
            <person name="Pepin K.H."/>
            <person name="Johnson M."/>
            <person name="Bhonagiri V."/>
            <person name="Nash W.E."/>
            <person name="Warren W."/>
            <person name="Chinwalla A."/>
            <person name="Mardis E.R."/>
            <person name="Wilson R.K."/>
        </authorList>
    </citation>
    <scope>NUCLEOTIDE SEQUENCE [LARGE SCALE GENOMIC DNA]</scope>
    <source>
        <strain evidence="1 2">DSM 20093</strain>
    </source>
</reference>
<dbReference type="EMBL" id="ABXB03000002">
    <property type="protein sequence ID" value="EFA22956.1"/>
    <property type="molecule type" value="Genomic_DNA"/>
</dbReference>